<dbReference type="CDD" id="cd03216">
    <property type="entry name" value="ABC_Carb_Monos_I"/>
    <property type="match status" value="1"/>
</dbReference>
<dbReference type="SMART" id="SM00382">
    <property type="entry name" value="AAA"/>
    <property type="match status" value="2"/>
</dbReference>
<evidence type="ECO:0000256" key="7">
    <source>
        <dbReference type="ARBA" id="ARBA00023747"/>
    </source>
</evidence>
<comment type="subunit">
    <text evidence="3">The complex is composed of two ATP-binding proteins (LsrA), two transmembrane proteins (LsrC and LsrD) and a solute-binding protein (LsrB).</text>
</comment>
<comment type="similarity">
    <text evidence="2">Belongs to the ABC transporter superfamily. AI-2 autoinducer porter (TC 3.A.1.2.8) family.</text>
</comment>
<dbReference type="PANTHER" id="PTHR43790:SF2">
    <property type="entry name" value="AUTOINDUCER 2 IMPORT ATP-BINDING PROTEIN LSRA"/>
    <property type="match status" value="1"/>
</dbReference>
<dbReference type="GO" id="GO:0005886">
    <property type="term" value="C:plasma membrane"/>
    <property type="evidence" value="ECO:0007669"/>
    <property type="project" value="UniProtKB-SubCell"/>
</dbReference>
<dbReference type="RefSeq" id="WP_136953760.1">
    <property type="nucleotide sequence ID" value="NZ_CP039712.1"/>
</dbReference>
<evidence type="ECO:0000256" key="5">
    <source>
        <dbReference type="ARBA" id="ARBA00022741"/>
    </source>
</evidence>
<organism evidence="10 11">
    <name type="scientific">Vagococcus zengguangii</name>
    <dbReference type="NCBI Taxonomy" id="2571750"/>
    <lineage>
        <taxon>Bacteria</taxon>
        <taxon>Bacillati</taxon>
        <taxon>Bacillota</taxon>
        <taxon>Bacilli</taxon>
        <taxon>Lactobacillales</taxon>
        <taxon>Enterococcaceae</taxon>
        <taxon>Vagococcus</taxon>
    </lineage>
</organism>
<evidence type="ECO:0000256" key="1">
    <source>
        <dbReference type="ARBA" id="ARBA00004417"/>
    </source>
</evidence>
<evidence type="ECO:0000256" key="8">
    <source>
        <dbReference type="ARBA" id="ARBA00023798"/>
    </source>
</evidence>
<dbReference type="EMBL" id="CP039712">
    <property type="protein sequence ID" value="QCI86938.1"/>
    <property type="molecule type" value="Genomic_DNA"/>
</dbReference>
<evidence type="ECO:0000313" key="11">
    <source>
        <dbReference type="Proteomes" id="UP000298615"/>
    </source>
</evidence>
<evidence type="ECO:0000256" key="2">
    <source>
        <dbReference type="ARBA" id="ARBA00009404"/>
    </source>
</evidence>
<dbReference type="Proteomes" id="UP000298615">
    <property type="component" value="Chromosome"/>
</dbReference>
<evidence type="ECO:0000256" key="4">
    <source>
        <dbReference type="ARBA" id="ARBA00019459"/>
    </source>
</evidence>
<evidence type="ECO:0000313" key="10">
    <source>
        <dbReference type="EMBL" id="QCI86938.1"/>
    </source>
</evidence>
<proteinExistence type="inferred from homology"/>
<comment type="function">
    <text evidence="7">Part of the ABC transporter complex LsrABCD involved in autoinducer 2 (AI-2) import. Responsible for energy coupling to the transport system.</text>
</comment>
<dbReference type="CDD" id="cd03215">
    <property type="entry name" value="ABC_Carb_Monos_II"/>
    <property type="match status" value="1"/>
</dbReference>
<dbReference type="InterPro" id="IPR017871">
    <property type="entry name" value="ABC_transporter-like_CS"/>
</dbReference>
<dbReference type="GO" id="GO:0005524">
    <property type="term" value="F:ATP binding"/>
    <property type="evidence" value="ECO:0007669"/>
    <property type="project" value="UniProtKB-KW"/>
</dbReference>
<dbReference type="SUPFAM" id="SSF52540">
    <property type="entry name" value="P-loop containing nucleoside triphosphate hydrolases"/>
    <property type="match status" value="2"/>
</dbReference>
<keyword evidence="5" id="KW-0547">Nucleotide-binding</keyword>
<evidence type="ECO:0000256" key="6">
    <source>
        <dbReference type="ARBA" id="ARBA00022840"/>
    </source>
</evidence>
<dbReference type="InterPro" id="IPR050107">
    <property type="entry name" value="ABC_carbohydrate_import_ATPase"/>
</dbReference>
<accession>A0A4D7CS63</accession>
<dbReference type="InterPro" id="IPR027417">
    <property type="entry name" value="P-loop_NTPase"/>
</dbReference>
<dbReference type="InterPro" id="IPR003439">
    <property type="entry name" value="ABC_transporter-like_ATP-bd"/>
</dbReference>
<name>A0A4D7CS63_9ENTE</name>
<gene>
    <name evidence="10" type="ORF">FA707_08150</name>
</gene>
<keyword evidence="6 10" id="KW-0067">ATP-binding</keyword>
<dbReference type="KEGG" id="vao:FA707_08150"/>
<dbReference type="GO" id="GO:0016887">
    <property type="term" value="F:ATP hydrolysis activity"/>
    <property type="evidence" value="ECO:0007669"/>
    <property type="project" value="InterPro"/>
</dbReference>
<reference evidence="10 11" key="1">
    <citation type="submission" date="2019-04" db="EMBL/GenBank/DDBJ databases">
        <title>Vagococcus sp. nov., isolated from faeces of yaks (Bos grunniens).</title>
        <authorList>
            <person name="Ge Y."/>
        </authorList>
    </citation>
    <scope>NUCLEOTIDE SEQUENCE [LARGE SCALE GENOMIC DNA]</scope>
    <source>
        <strain evidence="10 11">MN-17</strain>
    </source>
</reference>
<dbReference type="Gene3D" id="3.40.50.300">
    <property type="entry name" value="P-loop containing nucleotide triphosphate hydrolases"/>
    <property type="match status" value="2"/>
</dbReference>
<comment type="catalytic activity">
    <reaction evidence="9">
        <text>ATP + H2O + (2R,4S)-2-methyl-2,3,3,4-tetrahydroxytetrahydrofuran-[AI-2-binding protein]Side 1 = ADP + phosphate + (2R,4S)-2-methyl-2,3,3,4-tetrahydroxytetrahydrofuranSide 2 + [AI-2-binding protein]Side 1.</text>
        <dbReference type="EC" id="7.6.2.13"/>
    </reaction>
</comment>
<comment type="subcellular location">
    <subcellularLocation>
        <location evidence="1">Cell inner membrane</location>
        <topology evidence="1">Peripheral membrane protein</topology>
    </subcellularLocation>
</comment>
<protein>
    <recommendedName>
        <fullName evidence="4">Autoinducer 2 import ATP-binding protein LsrA</fullName>
        <ecNumber evidence="8">7.6.2.13</ecNumber>
    </recommendedName>
</protein>
<evidence type="ECO:0000256" key="9">
    <source>
        <dbReference type="ARBA" id="ARBA00034076"/>
    </source>
</evidence>
<dbReference type="EC" id="7.6.2.13" evidence="8"/>
<dbReference type="InterPro" id="IPR003593">
    <property type="entry name" value="AAA+_ATPase"/>
</dbReference>
<dbReference type="AlphaFoldDB" id="A0A4D7CS63"/>
<evidence type="ECO:0000256" key="3">
    <source>
        <dbReference type="ARBA" id="ARBA00011262"/>
    </source>
</evidence>
<sequence length="499" mass="55126">MGQSELLNCKSIVKSFGENHVLKGIDLCLNRGEVISIIGGNGAGKSTLMKIIMGIHKSDSGELFICEEKTNNLSPSLAISKGIYLVPQEPMLFPNMTVLENVLLGLKGSKIENKKKLLQIIDELGWKLDIERKATTLTIAEQQLVEILKGLVRESKILILDEPTSSLTFNEIKSLFRMIEDLKSKGVGLIYITHRLNEVFEISTHVLIMRDGKVTLKGKVTDFDNDMLIKALLPEETDDVKSTMSSKEEFNGEQDKVLQIDKLTGHGFKDITLDLRAGEILGMAGVVGAGRTELAETIFGKDEILSGKVFVGTNDITGKSTEEVIRLGLNYVPEDRFKNGIFKISDIGMNISASSIGNMGKVFLNRHYDQVLFEEYKQSFKIKASSIDEEIGTLSGGNQQKIVIAKALASVPKVLILDEPTRGIDAAAREDVYKIIYRLRSQGVGILLISSDMEEIIKLSDRAVTMHRGRINSEFEGDDINQDNLMSASFGVLREELAV</sequence>
<dbReference type="PANTHER" id="PTHR43790">
    <property type="entry name" value="CARBOHYDRATE TRANSPORT ATP-BINDING PROTEIN MG119-RELATED"/>
    <property type="match status" value="1"/>
</dbReference>
<dbReference type="PROSITE" id="PS00211">
    <property type="entry name" value="ABC_TRANSPORTER_1"/>
    <property type="match status" value="1"/>
</dbReference>
<keyword evidence="11" id="KW-1185">Reference proteome</keyword>
<dbReference type="Pfam" id="PF00005">
    <property type="entry name" value="ABC_tran"/>
    <property type="match status" value="2"/>
</dbReference>
<dbReference type="OrthoDB" id="9805856at2"/>
<dbReference type="PROSITE" id="PS50893">
    <property type="entry name" value="ABC_TRANSPORTER_2"/>
    <property type="match status" value="2"/>
</dbReference>